<evidence type="ECO:0000256" key="10">
    <source>
        <dbReference type="ARBA" id="ARBA00047340"/>
    </source>
</evidence>
<evidence type="ECO:0000256" key="1">
    <source>
        <dbReference type="ARBA" id="ARBA00002197"/>
    </source>
</evidence>
<protein>
    <recommendedName>
        <fullName evidence="5 11">Nicotinate-nucleotide--dimethylbenzimidazole phosphoribosyltransferase</fullName>
        <shortName evidence="11">NN:DBI PRT</shortName>
        <ecNumber evidence="4 11">2.4.2.21</ecNumber>
    </recommendedName>
    <alternativeName>
        <fullName evidence="9 11">N(1)-alpha-phosphoribosyltransferase</fullName>
    </alternativeName>
</protein>
<keyword evidence="6 11" id="KW-0169">Cobalamin biosynthesis</keyword>
<comment type="caution">
    <text evidence="12">The sequence shown here is derived from an EMBL/GenBank/DDBJ whole genome shotgun (WGS) entry which is preliminary data.</text>
</comment>
<dbReference type="InterPro" id="IPR036087">
    <property type="entry name" value="Nict_dMeBzImd_PRibTrfase_sf"/>
</dbReference>
<sequence>MKLEEAVRLIQPLNEEAKAEAWKHWDQIAKPLRSLGKLEQAVVQLAGIMGTPKVCLDKKALIIMCADNGVVEEGVTQSGQEVTAVVAENFLDTKSCVSIMCRQTGTGIFPVDIGMAVDTPRVEKRKIAYGTKNMAKEPAMTRQQAVDAIEVGIAKVCELKQAGYQIAATGEMGIGNTTTSSAVTSVLLGQEPETVTGRGAGLSSHGLDRKVAVIREAISRLKPNPQDPIDILAKVGGFDIAGLTGVFLGGAALKMPVVMDGFISAAAALLAVRIAPGCRDYILASHKSKEPAAGMLLEALKKEAFLTCDMCLGEGSGAVALFPVLDLALLVYQQMSTFDEANIETYVPLN</sequence>
<dbReference type="PANTHER" id="PTHR43463:SF1">
    <property type="entry name" value="NICOTINATE-NUCLEOTIDE--DIMETHYLBENZIMIDAZOLE PHOSPHORIBOSYLTRANSFERASE"/>
    <property type="match status" value="1"/>
</dbReference>
<dbReference type="InterPro" id="IPR003200">
    <property type="entry name" value="Nict_dMeBzImd_PRibTrfase"/>
</dbReference>
<evidence type="ECO:0000256" key="5">
    <source>
        <dbReference type="ARBA" id="ARBA00015486"/>
    </source>
</evidence>
<dbReference type="Pfam" id="PF02277">
    <property type="entry name" value="DBI_PRT"/>
    <property type="match status" value="1"/>
</dbReference>
<dbReference type="HAMAP" id="MF_00230">
    <property type="entry name" value="CobT"/>
    <property type="match status" value="1"/>
</dbReference>
<feature type="active site" description="Proton acceptor" evidence="11">
    <location>
        <position position="314"/>
    </location>
</feature>
<dbReference type="PANTHER" id="PTHR43463">
    <property type="entry name" value="NICOTINATE-NUCLEOTIDE--DIMETHYLBENZIMIDAZOLE PHOSPHORIBOSYLTRANSFERASE"/>
    <property type="match status" value="1"/>
</dbReference>
<evidence type="ECO:0000313" key="13">
    <source>
        <dbReference type="Proteomes" id="UP001652442"/>
    </source>
</evidence>
<comment type="function">
    <text evidence="1 11">Catalyzes the synthesis of alpha-ribazole-5'-phosphate from nicotinate mononucleotide (NAMN) and 5,6-dimethylbenzimidazole (DMB).</text>
</comment>
<dbReference type="NCBIfam" id="TIGR03160">
    <property type="entry name" value="cobT_DBIPRT"/>
    <property type="match status" value="1"/>
</dbReference>
<dbReference type="EC" id="2.4.2.21" evidence="4 11"/>
<accession>A0ABT2TLG9</accession>
<evidence type="ECO:0000256" key="11">
    <source>
        <dbReference type="HAMAP-Rule" id="MF_00230"/>
    </source>
</evidence>
<evidence type="ECO:0000256" key="6">
    <source>
        <dbReference type="ARBA" id="ARBA00022573"/>
    </source>
</evidence>
<keyword evidence="8 11" id="KW-0808">Transferase</keyword>
<dbReference type="InterPro" id="IPR017846">
    <property type="entry name" value="Nict_dMeBzImd_PRibTrfase_bact"/>
</dbReference>
<dbReference type="EMBL" id="JAOQJQ010000005">
    <property type="protein sequence ID" value="MCU6763058.1"/>
    <property type="molecule type" value="Genomic_DNA"/>
</dbReference>
<reference evidence="12 13" key="1">
    <citation type="journal article" date="2021" name="ISME Commun">
        <title>Automated analysis of genomic sequences facilitates high-throughput and comprehensive description of bacteria.</title>
        <authorList>
            <person name="Hitch T.C.A."/>
        </authorList>
    </citation>
    <scope>NUCLEOTIDE SEQUENCE [LARGE SCALE GENOMIC DNA]</scope>
    <source>
        <strain evidence="12 13">Sanger_109</strain>
    </source>
</reference>
<keyword evidence="7 11" id="KW-0328">Glycosyltransferase</keyword>
<proteinExistence type="inferred from homology"/>
<dbReference type="Proteomes" id="UP001652442">
    <property type="component" value="Unassembled WGS sequence"/>
</dbReference>
<name>A0ABT2TLG9_9FIRM</name>
<evidence type="ECO:0000256" key="3">
    <source>
        <dbReference type="ARBA" id="ARBA00007110"/>
    </source>
</evidence>
<evidence type="ECO:0000313" key="12">
    <source>
        <dbReference type="EMBL" id="MCU6763058.1"/>
    </source>
</evidence>
<dbReference type="SUPFAM" id="SSF52733">
    <property type="entry name" value="Nicotinate mononucleotide:5,6-dimethylbenzimidazole phosphoribosyltransferase (CobT)"/>
    <property type="match status" value="1"/>
</dbReference>
<keyword evidence="13" id="KW-1185">Reference proteome</keyword>
<dbReference type="CDD" id="cd02439">
    <property type="entry name" value="DMB-PRT_CobT"/>
    <property type="match status" value="1"/>
</dbReference>
<dbReference type="InterPro" id="IPR023195">
    <property type="entry name" value="Nict_dMeBzImd_PRibTrfase_N"/>
</dbReference>
<dbReference type="Gene3D" id="1.10.1610.10">
    <property type="match status" value="1"/>
</dbReference>
<dbReference type="Gene3D" id="3.40.50.10210">
    <property type="match status" value="1"/>
</dbReference>
<organism evidence="12 13">
    <name type="scientific">Brotonthovivens ammoniilytica</name>
    <dbReference type="NCBI Taxonomy" id="2981725"/>
    <lineage>
        <taxon>Bacteria</taxon>
        <taxon>Bacillati</taxon>
        <taxon>Bacillota</taxon>
        <taxon>Clostridia</taxon>
        <taxon>Lachnospirales</taxon>
        <taxon>Lachnospiraceae</taxon>
        <taxon>Brotonthovivens</taxon>
    </lineage>
</organism>
<dbReference type="GO" id="GO:0008939">
    <property type="term" value="F:nicotinate-nucleotide-dimethylbenzimidazole phosphoribosyltransferase activity"/>
    <property type="evidence" value="ECO:0007669"/>
    <property type="project" value="UniProtKB-EC"/>
</dbReference>
<comment type="similarity">
    <text evidence="3 11">Belongs to the CobT family.</text>
</comment>
<evidence type="ECO:0000256" key="7">
    <source>
        <dbReference type="ARBA" id="ARBA00022676"/>
    </source>
</evidence>
<evidence type="ECO:0000256" key="9">
    <source>
        <dbReference type="ARBA" id="ARBA00030686"/>
    </source>
</evidence>
<evidence type="ECO:0000256" key="8">
    <source>
        <dbReference type="ARBA" id="ARBA00022679"/>
    </source>
</evidence>
<gene>
    <name evidence="11 12" type="primary">cobT</name>
    <name evidence="12" type="ORF">OCV88_12095</name>
</gene>
<evidence type="ECO:0000256" key="4">
    <source>
        <dbReference type="ARBA" id="ARBA00011991"/>
    </source>
</evidence>
<dbReference type="RefSeq" id="WP_158425713.1">
    <property type="nucleotide sequence ID" value="NZ_JAOQJQ010000005.1"/>
</dbReference>
<comment type="pathway">
    <text evidence="2 11">Nucleoside biosynthesis; alpha-ribazole biosynthesis; alpha-ribazole from 5,6-dimethylbenzimidazole: step 1/2.</text>
</comment>
<dbReference type="NCBIfam" id="NF000996">
    <property type="entry name" value="PRK00105.1"/>
    <property type="match status" value="1"/>
</dbReference>
<evidence type="ECO:0000256" key="2">
    <source>
        <dbReference type="ARBA" id="ARBA00005049"/>
    </source>
</evidence>
<comment type="catalytic activity">
    <reaction evidence="10 11">
        <text>5,6-dimethylbenzimidazole + nicotinate beta-D-ribonucleotide = alpha-ribazole 5'-phosphate + nicotinate + H(+)</text>
        <dbReference type="Rhea" id="RHEA:11196"/>
        <dbReference type="ChEBI" id="CHEBI:15378"/>
        <dbReference type="ChEBI" id="CHEBI:15890"/>
        <dbReference type="ChEBI" id="CHEBI:32544"/>
        <dbReference type="ChEBI" id="CHEBI:57502"/>
        <dbReference type="ChEBI" id="CHEBI:57918"/>
        <dbReference type="EC" id="2.4.2.21"/>
    </reaction>
</comment>